<dbReference type="EMBL" id="JAAMPC010000016">
    <property type="protein sequence ID" value="KAG2253804.1"/>
    <property type="molecule type" value="Genomic_DNA"/>
</dbReference>
<evidence type="ECO:0000313" key="2">
    <source>
        <dbReference type="EMBL" id="KAG2321575.1"/>
    </source>
</evidence>
<organism evidence="2 3">
    <name type="scientific">Brassica carinata</name>
    <name type="common">Ethiopian mustard</name>
    <name type="synonym">Abyssinian cabbage</name>
    <dbReference type="NCBI Taxonomy" id="52824"/>
    <lineage>
        <taxon>Eukaryota</taxon>
        <taxon>Viridiplantae</taxon>
        <taxon>Streptophyta</taxon>
        <taxon>Embryophyta</taxon>
        <taxon>Tracheophyta</taxon>
        <taxon>Spermatophyta</taxon>
        <taxon>Magnoliopsida</taxon>
        <taxon>eudicotyledons</taxon>
        <taxon>Gunneridae</taxon>
        <taxon>Pentapetalae</taxon>
        <taxon>rosids</taxon>
        <taxon>malvids</taxon>
        <taxon>Brassicales</taxon>
        <taxon>Brassicaceae</taxon>
        <taxon>Brassiceae</taxon>
        <taxon>Brassica</taxon>
    </lineage>
</organism>
<dbReference type="EMBL" id="JAAMPC010000003">
    <property type="protein sequence ID" value="KAG2321575.1"/>
    <property type="molecule type" value="Genomic_DNA"/>
</dbReference>
<evidence type="ECO:0000313" key="1">
    <source>
        <dbReference type="EMBL" id="KAG2253804.1"/>
    </source>
</evidence>
<name>A0A8X7W326_BRACI</name>
<sequence>MKIKVRGFARSDYESDFCKVSSQLTTEVLFEVQLVFQGVCPYLFAEHQYFLESLVALLRPGEDTRITSIKSDLKGTFTFTRRQGFRKV</sequence>
<dbReference type="AlphaFoldDB" id="A0A8X7W326"/>
<reference evidence="2 3" key="1">
    <citation type="submission" date="2020-02" db="EMBL/GenBank/DDBJ databases">
        <authorList>
            <person name="Ma Q."/>
            <person name="Huang Y."/>
            <person name="Song X."/>
            <person name="Pei D."/>
        </authorList>
    </citation>
    <scope>NUCLEOTIDE SEQUENCE [LARGE SCALE GENOMIC DNA]</scope>
    <source>
        <strain evidence="2">Sxm20200214</strain>
        <tissue evidence="2">Leaf</tissue>
    </source>
</reference>
<protein>
    <submittedName>
        <fullName evidence="2">Uncharacterized protein</fullName>
    </submittedName>
</protein>
<proteinExistence type="predicted"/>
<accession>A0A8X7W326</accession>
<gene>
    <name evidence="2" type="ORF">Bca52824_014788</name>
    <name evidence="1" type="ORF">Bca52824_083940</name>
</gene>
<comment type="caution">
    <text evidence="2">The sequence shown here is derived from an EMBL/GenBank/DDBJ whole genome shotgun (WGS) entry which is preliminary data.</text>
</comment>
<keyword evidence="3" id="KW-1185">Reference proteome</keyword>
<dbReference type="Proteomes" id="UP000886595">
    <property type="component" value="Unassembled WGS sequence"/>
</dbReference>
<evidence type="ECO:0000313" key="3">
    <source>
        <dbReference type="Proteomes" id="UP000886595"/>
    </source>
</evidence>